<feature type="transmembrane region" description="Helical" evidence="1">
    <location>
        <begin position="341"/>
        <end position="361"/>
    </location>
</feature>
<feature type="transmembrane region" description="Helical" evidence="1">
    <location>
        <begin position="252"/>
        <end position="273"/>
    </location>
</feature>
<name>A0A6N3I0Q1_CLOSY</name>
<feature type="transmembrane region" description="Helical" evidence="1">
    <location>
        <begin position="373"/>
        <end position="400"/>
    </location>
</feature>
<feature type="transmembrane region" description="Helical" evidence="1">
    <location>
        <begin position="200"/>
        <end position="219"/>
    </location>
</feature>
<keyword evidence="1" id="KW-1133">Transmembrane helix</keyword>
<proteinExistence type="predicted"/>
<dbReference type="InterPro" id="IPR025291">
    <property type="entry name" value="DUF4153"/>
</dbReference>
<dbReference type="AlphaFoldDB" id="A0A6N3I0Q1"/>
<feature type="transmembrane region" description="Helical" evidence="1">
    <location>
        <begin position="120"/>
        <end position="137"/>
    </location>
</feature>
<keyword evidence="1" id="KW-0472">Membrane</keyword>
<feature type="transmembrane region" description="Helical" evidence="1">
    <location>
        <begin position="435"/>
        <end position="451"/>
    </location>
</feature>
<feature type="transmembrane region" description="Helical" evidence="1">
    <location>
        <begin position="293"/>
        <end position="315"/>
    </location>
</feature>
<protein>
    <submittedName>
        <fullName evidence="2">Uncharacterized protein</fullName>
    </submittedName>
</protein>
<evidence type="ECO:0000313" key="2">
    <source>
        <dbReference type="EMBL" id="VYU82625.1"/>
    </source>
</evidence>
<feature type="transmembrane region" description="Helical" evidence="1">
    <location>
        <begin position="38"/>
        <end position="55"/>
    </location>
</feature>
<reference evidence="2" key="1">
    <citation type="submission" date="2019-11" db="EMBL/GenBank/DDBJ databases">
        <authorList>
            <person name="Feng L."/>
        </authorList>
    </citation>
    <scope>NUCLEOTIDE SEQUENCE</scope>
    <source>
        <strain evidence="2">CsymbiosumLFYP84</strain>
    </source>
</reference>
<gene>
    <name evidence="2" type="ORF">CSLFYP84_04712</name>
</gene>
<feature type="transmembrane region" description="Helical" evidence="1">
    <location>
        <begin position="92"/>
        <end position="108"/>
    </location>
</feature>
<accession>A0A6N3I0Q1</accession>
<dbReference type="EMBL" id="CACRUA010000083">
    <property type="protein sequence ID" value="VYU82625.1"/>
    <property type="molecule type" value="Genomic_DNA"/>
</dbReference>
<organism evidence="2">
    <name type="scientific">Clostridium symbiosum</name>
    <name type="common">Bacteroides symbiosus</name>
    <dbReference type="NCBI Taxonomy" id="1512"/>
    <lineage>
        <taxon>Bacteria</taxon>
        <taxon>Bacillati</taxon>
        <taxon>Bacillota</taxon>
        <taxon>Clostridia</taxon>
        <taxon>Lachnospirales</taxon>
        <taxon>Lachnospiraceae</taxon>
        <taxon>Otoolea</taxon>
    </lineage>
</organism>
<dbReference type="Pfam" id="PF13687">
    <property type="entry name" value="DUF4153"/>
    <property type="match status" value="1"/>
</dbReference>
<evidence type="ECO:0000256" key="1">
    <source>
        <dbReference type="SAM" id="Phobius"/>
    </source>
</evidence>
<keyword evidence="1" id="KW-0812">Transmembrane</keyword>
<sequence>MMMDENQRTVEEYQVEEYRTKEISVESRRVKRNYERRDYLLALIMAAASFVYVRGSEFFSGAWLPLFTALFVSAGVFYLHSLGRRMDREGKISLFFLIAGAVWFLVKYLPGRQEWELQGIMPYVTLFLHGAGVYWFLTVSGARIKGVLDESCILDLGKGFFALPFMNFGEVFLAAAHGVKQFRSSDQETKKKQKDKAGQILFGVMMSIPVLVIVLPMLAGADESFSAFVGGLSNLCSTLTENFFEALLFGNLLLNLMVILGTCYFYGLFYGAFHAKSTKEDAGQVNGSRPVGLPYAVMMSFSSAVCGVYVLFFLVKFSDILAKAFSHQQSFVYSDYARQGFFELCFISVINFGLFYFIKVFSDREKKTVKLMLSLLCAETLGFIMLAFSKMCLYISVYGFTFKRVFTSWFMAVLFITFFRLIYCIWKQGNAIKTAVLFASATFLLLAYSNMEGWMRQANLMMGFLQQ</sequence>
<feature type="transmembrane region" description="Helical" evidence="1">
    <location>
        <begin position="406"/>
        <end position="423"/>
    </location>
</feature>
<feature type="transmembrane region" description="Helical" evidence="1">
    <location>
        <begin position="61"/>
        <end position="80"/>
    </location>
</feature>
<dbReference type="RefSeq" id="WP_003499677.1">
    <property type="nucleotide sequence ID" value="NZ_CACRUA010000083.1"/>
</dbReference>